<reference evidence="9" key="1">
    <citation type="journal article" date="2014" name="Int. J. Syst. Evol. Microbiol.">
        <title>Complete genome sequence of Corynebacterium casei LMG S-19264T (=DSM 44701T), isolated from a smear-ripened cheese.</title>
        <authorList>
            <consortium name="US DOE Joint Genome Institute (JGI-PGF)"/>
            <person name="Walter F."/>
            <person name="Albersmeier A."/>
            <person name="Kalinowski J."/>
            <person name="Ruckert C."/>
        </authorList>
    </citation>
    <scope>NUCLEOTIDE SEQUENCE</scope>
    <source>
        <strain evidence="9">CGMCC 1.10998</strain>
    </source>
</reference>
<feature type="transmembrane region" description="Helical" evidence="7">
    <location>
        <begin position="12"/>
        <end position="32"/>
    </location>
</feature>
<evidence type="ECO:0000256" key="1">
    <source>
        <dbReference type="ARBA" id="ARBA00004141"/>
    </source>
</evidence>
<dbReference type="AlphaFoldDB" id="A0A916U9P5"/>
<name>A0A916U9P5_9BURK</name>
<evidence type="ECO:0000313" key="10">
    <source>
        <dbReference type="Proteomes" id="UP000637423"/>
    </source>
</evidence>
<keyword evidence="5 7" id="KW-1133">Transmembrane helix</keyword>
<evidence type="ECO:0000256" key="6">
    <source>
        <dbReference type="ARBA" id="ARBA00023136"/>
    </source>
</evidence>
<dbReference type="EMBL" id="BMED01000001">
    <property type="protein sequence ID" value="GGC64236.1"/>
    <property type="molecule type" value="Genomic_DNA"/>
</dbReference>
<dbReference type="Proteomes" id="UP000637423">
    <property type="component" value="Unassembled WGS sequence"/>
</dbReference>
<feature type="transmembrane region" description="Helical" evidence="7">
    <location>
        <begin position="44"/>
        <end position="68"/>
    </location>
</feature>
<comment type="subcellular location">
    <subcellularLocation>
        <location evidence="1">Membrane</location>
        <topology evidence="1">Multi-pass membrane protein</topology>
    </subcellularLocation>
</comment>
<organism evidence="9 10">
    <name type="scientific">Undibacterium terreum</name>
    <dbReference type="NCBI Taxonomy" id="1224302"/>
    <lineage>
        <taxon>Bacteria</taxon>
        <taxon>Pseudomonadati</taxon>
        <taxon>Pseudomonadota</taxon>
        <taxon>Betaproteobacteria</taxon>
        <taxon>Burkholderiales</taxon>
        <taxon>Oxalobacteraceae</taxon>
        <taxon>Undibacterium</taxon>
    </lineage>
</organism>
<comment type="caution">
    <text evidence="9">The sequence shown here is derived from an EMBL/GenBank/DDBJ whole genome shotgun (WGS) entry which is preliminary data.</text>
</comment>
<dbReference type="InterPro" id="IPR003834">
    <property type="entry name" value="Cyt_c_assmbl_TM_dom"/>
</dbReference>
<dbReference type="InterPro" id="IPR051790">
    <property type="entry name" value="Cytochrome_c-biogenesis_DsbD"/>
</dbReference>
<dbReference type="GO" id="GO:0017004">
    <property type="term" value="P:cytochrome complex assembly"/>
    <property type="evidence" value="ECO:0007669"/>
    <property type="project" value="UniProtKB-KW"/>
</dbReference>
<sequence length="234" mass="24534">MHNLIEAPLALAAGILTIMSPCVLPMLPILLGTSAGRPAGARPVFVLAGFVAAFCALGMLLAFASNFATFTHEALRTVAIVALLLSGLMRIWPRPYDLLIAKIGNPFERFSKPGSEAAPSNAGGFFLGISLGAVWTPCAGPVLASILALVAQAQDVGWAASLLVLYAVGAAVPMLAVAYGGQLVTGRLRYLSINGHRIQQLFGVLVVLTAVAIYFQYDVLFSSWLLSSHSLKGL</sequence>
<dbReference type="Pfam" id="PF02683">
    <property type="entry name" value="DsbD_TM"/>
    <property type="match status" value="1"/>
</dbReference>
<evidence type="ECO:0000256" key="5">
    <source>
        <dbReference type="ARBA" id="ARBA00022989"/>
    </source>
</evidence>
<protein>
    <submittedName>
        <fullName evidence="9">Cytochrome C biogenesis protein CcdA</fullName>
    </submittedName>
</protein>
<comment type="similarity">
    <text evidence="2">Belongs to the DsbD family.</text>
</comment>
<accession>A0A916U9P5</accession>
<keyword evidence="6 7" id="KW-0472">Membrane</keyword>
<reference evidence="9" key="2">
    <citation type="submission" date="2020-09" db="EMBL/GenBank/DDBJ databases">
        <authorList>
            <person name="Sun Q."/>
            <person name="Zhou Y."/>
        </authorList>
    </citation>
    <scope>NUCLEOTIDE SEQUENCE</scope>
    <source>
        <strain evidence="9">CGMCC 1.10998</strain>
    </source>
</reference>
<feature type="transmembrane region" description="Helical" evidence="7">
    <location>
        <begin position="74"/>
        <end position="92"/>
    </location>
</feature>
<evidence type="ECO:0000313" key="9">
    <source>
        <dbReference type="EMBL" id="GGC64236.1"/>
    </source>
</evidence>
<evidence type="ECO:0000259" key="8">
    <source>
        <dbReference type="Pfam" id="PF02683"/>
    </source>
</evidence>
<keyword evidence="4" id="KW-0201">Cytochrome c-type biogenesis</keyword>
<evidence type="ECO:0000256" key="4">
    <source>
        <dbReference type="ARBA" id="ARBA00022748"/>
    </source>
</evidence>
<feature type="transmembrane region" description="Helical" evidence="7">
    <location>
        <begin position="201"/>
        <end position="226"/>
    </location>
</feature>
<dbReference type="RefSeq" id="WP_188564757.1">
    <property type="nucleotide sequence ID" value="NZ_BMED01000001.1"/>
</dbReference>
<dbReference type="PANTHER" id="PTHR31272:SF9">
    <property type="entry name" value="BLL1027 PROTEIN"/>
    <property type="match status" value="1"/>
</dbReference>
<keyword evidence="3 7" id="KW-0812">Transmembrane</keyword>
<dbReference type="PANTHER" id="PTHR31272">
    <property type="entry name" value="CYTOCHROME C-TYPE BIOGENESIS PROTEIN HI_1454-RELATED"/>
    <property type="match status" value="1"/>
</dbReference>
<feature type="domain" description="Cytochrome C biogenesis protein transmembrane" evidence="8">
    <location>
        <begin position="9"/>
        <end position="213"/>
    </location>
</feature>
<proteinExistence type="inferred from homology"/>
<evidence type="ECO:0000256" key="3">
    <source>
        <dbReference type="ARBA" id="ARBA00022692"/>
    </source>
</evidence>
<feature type="transmembrane region" description="Helical" evidence="7">
    <location>
        <begin position="156"/>
        <end position="180"/>
    </location>
</feature>
<feature type="transmembrane region" description="Helical" evidence="7">
    <location>
        <begin position="125"/>
        <end position="150"/>
    </location>
</feature>
<dbReference type="GO" id="GO:0016020">
    <property type="term" value="C:membrane"/>
    <property type="evidence" value="ECO:0007669"/>
    <property type="project" value="UniProtKB-SubCell"/>
</dbReference>
<keyword evidence="10" id="KW-1185">Reference proteome</keyword>
<evidence type="ECO:0000256" key="2">
    <source>
        <dbReference type="ARBA" id="ARBA00006143"/>
    </source>
</evidence>
<gene>
    <name evidence="9" type="ORF">GCM10011396_08990</name>
</gene>
<evidence type="ECO:0000256" key="7">
    <source>
        <dbReference type="SAM" id="Phobius"/>
    </source>
</evidence>